<keyword evidence="4" id="KW-1185">Reference proteome</keyword>
<organism evidence="3 4">
    <name type="scientific">Nezara viridula</name>
    <name type="common">Southern green stink bug</name>
    <name type="synonym">Cimex viridulus</name>
    <dbReference type="NCBI Taxonomy" id="85310"/>
    <lineage>
        <taxon>Eukaryota</taxon>
        <taxon>Metazoa</taxon>
        <taxon>Ecdysozoa</taxon>
        <taxon>Arthropoda</taxon>
        <taxon>Hexapoda</taxon>
        <taxon>Insecta</taxon>
        <taxon>Pterygota</taxon>
        <taxon>Neoptera</taxon>
        <taxon>Paraneoptera</taxon>
        <taxon>Hemiptera</taxon>
        <taxon>Heteroptera</taxon>
        <taxon>Panheteroptera</taxon>
        <taxon>Pentatomomorpha</taxon>
        <taxon>Pentatomoidea</taxon>
        <taxon>Pentatomidae</taxon>
        <taxon>Pentatominae</taxon>
        <taxon>Nezara</taxon>
    </lineage>
</organism>
<gene>
    <name evidence="3" type="ORF">NEZAVI_LOCUS12559</name>
</gene>
<dbReference type="Proteomes" id="UP001152798">
    <property type="component" value="Chromosome 6"/>
</dbReference>
<protein>
    <submittedName>
        <fullName evidence="3">Uncharacterized protein</fullName>
    </submittedName>
</protein>
<name>A0A9P0HLG7_NEZVI</name>
<sequence length="212" mass="22544">MDLGCGRRIPVVPDRIPVRLFPDTFFDEGLTGYLVALCLAVVVVAVSAQFDFFGGYPGGFGAAGPRDPRDNRGPVTFPVTSGGSETSGVRIGASGYGFIPPGSRGGSKVCFAVSWFLHRGDLGSIFVPENDSSSCVLLSISPLMGNVEGKAQLSLRRNHEEGVTETVIHKLGTKEQANDALQKAKRILDASLMDAEHKVLAHMVLDQTPSKV</sequence>
<evidence type="ECO:0000256" key="2">
    <source>
        <dbReference type="SAM" id="Phobius"/>
    </source>
</evidence>
<proteinExistence type="predicted"/>
<evidence type="ECO:0000313" key="3">
    <source>
        <dbReference type="EMBL" id="CAH1404090.1"/>
    </source>
</evidence>
<evidence type="ECO:0000313" key="4">
    <source>
        <dbReference type="Proteomes" id="UP001152798"/>
    </source>
</evidence>
<keyword evidence="2" id="KW-0472">Membrane</keyword>
<feature type="transmembrane region" description="Helical" evidence="2">
    <location>
        <begin position="30"/>
        <end position="50"/>
    </location>
</feature>
<feature type="region of interest" description="Disordered" evidence="1">
    <location>
        <begin position="63"/>
        <end position="86"/>
    </location>
</feature>
<dbReference type="OrthoDB" id="7779135at2759"/>
<keyword evidence="2" id="KW-1133">Transmembrane helix</keyword>
<accession>A0A9P0HLG7</accession>
<reference evidence="3" key="1">
    <citation type="submission" date="2022-01" db="EMBL/GenBank/DDBJ databases">
        <authorList>
            <person name="King R."/>
        </authorList>
    </citation>
    <scope>NUCLEOTIDE SEQUENCE</scope>
</reference>
<keyword evidence="2" id="KW-0812">Transmembrane</keyword>
<dbReference type="EMBL" id="OV725082">
    <property type="protein sequence ID" value="CAH1404090.1"/>
    <property type="molecule type" value="Genomic_DNA"/>
</dbReference>
<evidence type="ECO:0000256" key="1">
    <source>
        <dbReference type="SAM" id="MobiDB-lite"/>
    </source>
</evidence>
<dbReference type="AlphaFoldDB" id="A0A9P0HLG7"/>